<evidence type="ECO:0000313" key="9">
    <source>
        <dbReference type="EMBL" id="EIW82534.1"/>
    </source>
</evidence>
<keyword evidence="6 8" id="KW-0472">Membrane</keyword>
<evidence type="ECO:0000313" key="10">
    <source>
        <dbReference type="Proteomes" id="UP000053558"/>
    </source>
</evidence>
<dbReference type="PANTHER" id="PTHR13505">
    <property type="entry name" value="TRANSMEMBRANE PROTEIN 208"/>
    <property type="match status" value="1"/>
</dbReference>
<keyword evidence="4" id="KW-0256">Endoplasmic reticulum</keyword>
<dbReference type="OMA" id="GRPKYDA"/>
<dbReference type="GO" id="GO:0005789">
    <property type="term" value="C:endoplasmic reticulum membrane"/>
    <property type="evidence" value="ECO:0007669"/>
    <property type="project" value="UniProtKB-SubCell"/>
</dbReference>
<feature type="transmembrane region" description="Helical" evidence="8">
    <location>
        <begin position="20"/>
        <end position="38"/>
    </location>
</feature>
<gene>
    <name evidence="9" type="ORF">CONPUDRAFT_123603</name>
</gene>
<reference evidence="10" key="1">
    <citation type="journal article" date="2012" name="Science">
        <title>The Paleozoic origin of enzymatic lignin decomposition reconstructed from 31 fungal genomes.</title>
        <authorList>
            <person name="Floudas D."/>
            <person name="Binder M."/>
            <person name="Riley R."/>
            <person name="Barry K."/>
            <person name="Blanchette R.A."/>
            <person name="Henrissat B."/>
            <person name="Martinez A.T."/>
            <person name="Otillar R."/>
            <person name="Spatafora J.W."/>
            <person name="Yadav J.S."/>
            <person name="Aerts A."/>
            <person name="Benoit I."/>
            <person name="Boyd A."/>
            <person name="Carlson A."/>
            <person name="Copeland A."/>
            <person name="Coutinho P.M."/>
            <person name="de Vries R.P."/>
            <person name="Ferreira P."/>
            <person name="Findley K."/>
            <person name="Foster B."/>
            <person name="Gaskell J."/>
            <person name="Glotzer D."/>
            <person name="Gorecki P."/>
            <person name="Heitman J."/>
            <person name="Hesse C."/>
            <person name="Hori C."/>
            <person name="Igarashi K."/>
            <person name="Jurgens J.A."/>
            <person name="Kallen N."/>
            <person name="Kersten P."/>
            <person name="Kohler A."/>
            <person name="Kuees U."/>
            <person name="Kumar T.K.A."/>
            <person name="Kuo A."/>
            <person name="LaButti K."/>
            <person name="Larrondo L.F."/>
            <person name="Lindquist E."/>
            <person name="Ling A."/>
            <person name="Lombard V."/>
            <person name="Lucas S."/>
            <person name="Lundell T."/>
            <person name="Martin R."/>
            <person name="McLaughlin D.J."/>
            <person name="Morgenstern I."/>
            <person name="Morin E."/>
            <person name="Murat C."/>
            <person name="Nagy L.G."/>
            <person name="Nolan M."/>
            <person name="Ohm R.A."/>
            <person name="Patyshakuliyeva A."/>
            <person name="Rokas A."/>
            <person name="Ruiz-Duenas F.J."/>
            <person name="Sabat G."/>
            <person name="Salamov A."/>
            <person name="Samejima M."/>
            <person name="Schmutz J."/>
            <person name="Slot J.C."/>
            <person name="St John F."/>
            <person name="Stenlid J."/>
            <person name="Sun H."/>
            <person name="Sun S."/>
            <person name="Syed K."/>
            <person name="Tsang A."/>
            <person name="Wiebenga A."/>
            <person name="Young D."/>
            <person name="Pisabarro A."/>
            <person name="Eastwood D.C."/>
            <person name="Martin F."/>
            <person name="Cullen D."/>
            <person name="Grigoriev I.V."/>
            <person name="Hibbett D.S."/>
        </authorList>
    </citation>
    <scope>NUCLEOTIDE SEQUENCE [LARGE SCALE GENOMIC DNA]</scope>
    <source>
        <strain evidence="10">RWD-64-598 SS2</strain>
    </source>
</reference>
<comment type="subcellular location">
    <subcellularLocation>
        <location evidence="1">Endoplasmic reticulum membrane</location>
        <topology evidence="1">Multi-pass membrane protein</topology>
    </subcellularLocation>
</comment>
<evidence type="ECO:0000256" key="4">
    <source>
        <dbReference type="ARBA" id="ARBA00022824"/>
    </source>
</evidence>
<name>A0A5M3MUV5_CONPW</name>
<feature type="region of interest" description="Disordered" evidence="7">
    <location>
        <begin position="148"/>
        <end position="185"/>
    </location>
</feature>
<dbReference type="KEGG" id="cput:CONPUDRAFT_123603"/>
<keyword evidence="3 8" id="KW-0812">Transmembrane</keyword>
<sequence>MAKGSVKRIAGQNAQTIKNLRIGMIVPTVLSLVLRFIFRRSSLPPSKGSLFIYVLTYLPALFLSRYLENIGTSRRDPTTGTILSSGEDLGQPGVTEWCFDIIYVTWACEVGSGTLGEWFWWFYLVIPFYAFFKIWVKFIYPMFFRKSSTPDQTAADSDKPLSKRQEKLQKRSERGDPRVQRGPRK</sequence>
<protein>
    <submittedName>
        <fullName evidence="9">DUF788-domain-containing protein</fullName>
    </submittedName>
</protein>
<comment type="similarity">
    <text evidence="2">Belongs to the TMEM208 family.</text>
</comment>
<keyword evidence="5 8" id="KW-1133">Transmembrane helix</keyword>
<dbReference type="EMBL" id="JH711577">
    <property type="protein sequence ID" value="EIW82534.1"/>
    <property type="molecule type" value="Genomic_DNA"/>
</dbReference>
<keyword evidence="10" id="KW-1185">Reference proteome</keyword>
<feature type="compositionally biased region" description="Basic and acidic residues" evidence="7">
    <location>
        <begin position="156"/>
        <end position="179"/>
    </location>
</feature>
<evidence type="ECO:0000256" key="6">
    <source>
        <dbReference type="ARBA" id="ARBA00023136"/>
    </source>
</evidence>
<dbReference type="GO" id="GO:0005773">
    <property type="term" value="C:vacuole"/>
    <property type="evidence" value="ECO:0007669"/>
    <property type="project" value="GOC"/>
</dbReference>
<dbReference type="PANTHER" id="PTHR13505:SF7">
    <property type="entry name" value="TRANSMEMBRANE PROTEIN 208"/>
    <property type="match status" value="1"/>
</dbReference>
<dbReference type="GeneID" id="19199766"/>
<feature type="transmembrane region" description="Helical" evidence="8">
    <location>
        <begin position="50"/>
        <end position="67"/>
    </location>
</feature>
<evidence type="ECO:0000256" key="1">
    <source>
        <dbReference type="ARBA" id="ARBA00004477"/>
    </source>
</evidence>
<dbReference type="InterPro" id="IPR008506">
    <property type="entry name" value="SND2/TMEM208"/>
</dbReference>
<dbReference type="GO" id="GO:0006624">
    <property type="term" value="P:vacuolar protein processing"/>
    <property type="evidence" value="ECO:0007669"/>
    <property type="project" value="TreeGrafter"/>
</dbReference>
<comment type="caution">
    <text evidence="9">The sequence shown here is derived from an EMBL/GenBank/DDBJ whole genome shotgun (WGS) entry which is preliminary data.</text>
</comment>
<dbReference type="Proteomes" id="UP000053558">
    <property type="component" value="Unassembled WGS sequence"/>
</dbReference>
<evidence type="ECO:0000256" key="3">
    <source>
        <dbReference type="ARBA" id="ARBA00022692"/>
    </source>
</evidence>
<feature type="transmembrane region" description="Helical" evidence="8">
    <location>
        <begin position="118"/>
        <end position="136"/>
    </location>
</feature>
<dbReference type="OrthoDB" id="10012212at2759"/>
<organism evidence="9 10">
    <name type="scientific">Coniophora puteana (strain RWD-64-598)</name>
    <name type="common">Brown rot fungus</name>
    <dbReference type="NCBI Taxonomy" id="741705"/>
    <lineage>
        <taxon>Eukaryota</taxon>
        <taxon>Fungi</taxon>
        <taxon>Dikarya</taxon>
        <taxon>Basidiomycota</taxon>
        <taxon>Agaricomycotina</taxon>
        <taxon>Agaricomycetes</taxon>
        <taxon>Agaricomycetidae</taxon>
        <taxon>Boletales</taxon>
        <taxon>Coniophorineae</taxon>
        <taxon>Coniophoraceae</taxon>
        <taxon>Coniophora</taxon>
    </lineage>
</organism>
<evidence type="ECO:0000256" key="2">
    <source>
        <dbReference type="ARBA" id="ARBA00009950"/>
    </source>
</evidence>
<evidence type="ECO:0000256" key="8">
    <source>
        <dbReference type="SAM" id="Phobius"/>
    </source>
</evidence>
<accession>A0A5M3MUV5</accession>
<dbReference type="Pfam" id="PF05620">
    <property type="entry name" value="TMEM208_SND2"/>
    <property type="match status" value="1"/>
</dbReference>
<dbReference type="RefSeq" id="XP_007768167.1">
    <property type="nucleotide sequence ID" value="XM_007769977.1"/>
</dbReference>
<dbReference type="AlphaFoldDB" id="A0A5M3MUV5"/>
<proteinExistence type="inferred from homology"/>
<evidence type="ECO:0000256" key="5">
    <source>
        <dbReference type="ARBA" id="ARBA00022989"/>
    </source>
</evidence>
<evidence type="ECO:0000256" key="7">
    <source>
        <dbReference type="SAM" id="MobiDB-lite"/>
    </source>
</evidence>